<gene>
    <name evidence="4" type="ORF">METZ01_LOCUS451757</name>
</gene>
<reference evidence="4" key="1">
    <citation type="submission" date="2018-05" db="EMBL/GenBank/DDBJ databases">
        <authorList>
            <person name="Lanie J.A."/>
            <person name="Ng W.-L."/>
            <person name="Kazmierczak K.M."/>
            <person name="Andrzejewski T.M."/>
            <person name="Davidsen T.M."/>
            <person name="Wayne K.J."/>
            <person name="Tettelin H."/>
            <person name="Glass J.I."/>
            <person name="Rusch D."/>
            <person name="Podicherti R."/>
            <person name="Tsui H.-C.T."/>
            <person name="Winkler M.E."/>
        </authorList>
    </citation>
    <scope>NUCLEOTIDE SEQUENCE</scope>
</reference>
<dbReference type="GO" id="GO:0042597">
    <property type="term" value="C:periplasmic space"/>
    <property type="evidence" value="ECO:0007669"/>
    <property type="project" value="UniProtKB-SubCell"/>
</dbReference>
<keyword evidence="3" id="KW-0732">Signal</keyword>
<proteinExistence type="inferred from homology"/>
<evidence type="ECO:0000256" key="2">
    <source>
        <dbReference type="ARBA" id="ARBA00010742"/>
    </source>
</evidence>
<protein>
    <recommendedName>
        <fullName evidence="5">SsuA/THI5-like domain-containing protein</fullName>
    </recommendedName>
</protein>
<evidence type="ECO:0008006" key="5">
    <source>
        <dbReference type="Google" id="ProtNLM"/>
    </source>
</evidence>
<dbReference type="AlphaFoldDB" id="A0A382ZU13"/>
<comment type="subcellular location">
    <subcellularLocation>
        <location evidence="1">Periplasm</location>
    </subcellularLocation>
</comment>
<dbReference type="SUPFAM" id="SSF53850">
    <property type="entry name" value="Periplasmic binding protein-like II"/>
    <property type="match status" value="1"/>
</dbReference>
<dbReference type="Pfam" id="PF13379">
    <property type="entry name" value="NMT1_2"/>
    <property type="match status" value="1"/>
</dbReference>
<evidence type="ECO:0000313" key="4">
    <source>
        <dbReference type="EMBL" id="SVD98903.1"/>
    </source>
</evidence>
<evidence type="ECO:0000256" key="3">
    <source>
        <dbReference type="ARBA" id="ARBA00022729"/>
    </source>
</evidence>
<dbReference type="PANTHER" id="PTHR30024:SF47">
    <property type="entry name" value="TAURINE-BINDING PERIPLASMIC PROTEIN"/>
    <property type="match status" value="1"/>
</dbReference>
<dbReference type="EMBL" id="UINC01186610">
    <property type="protein sequence ID" value="SVD98903.1"/>
    <property type="molecule type" value="Genomic_DNA"/>
</dbReference>
<organism evidence="4">
    <name type="scientific">marine metagenome</name>
    <dbReference type="NCBI Taxonomy" id="408172"/>
    <lineage>
        <taxon>unclassified sequences</taxon>
        <taxon>metagenomes</taxon>
        <taxon>ecological metagenomes</taxon>
    </lineage>
</organism>
<feature type="non-terminal residue" evidence="4">
    <location>
        <position position="211"/>
    </location>
</feature>
<name>A0A382ZU13_9ZZZZ</name>
<evidence type="ECO:0000256" key="1">
    <source>
        <dbReference type="ARBA" id="ARBA00004418"/>
    </source>
</evidence>
<sequence>MRHKLQIYLSYLLIFCLLVFISNQVMHAKPVKVGVSIWTGWMPIYLMEEKGFLKKRAQEYGVEIELKKFKDYLASVQAFTAGELDACAMTIMDALPPADAGIDVAAVLVNDFSKGGDGILVQYGIDGSNFKGVEILLEEFSVSHYLLLRYLETIGLTERDIKIKNTPGDDAGRAFLAGNAEAVATWNPHLFLAEDAGRGYVLFNSKKIPGE</sequence>
<comment type="similarity">
    <text evidence="2">Belongs to the bacterial solute-binding protein SsuA/TauA family.</text>
</comment>
<dbReference type="PANTHER" id="PTHR30024">
    <property type="entry name" value="ALIPHATIC SULFONATES-BINDING PROTEIN-RELATED"/>
    <property type="match status" value="1"/>
</dbReference>
<accession>A0A382ZU13</accession>
<dbReference type="Gene3D" id="3.40.190.10">
    <property type="entry name" value="Periplasmic binding protein-like II"/>
    <property type="match status" value="2"/>
</dbReference>